<comment type="caution">
    <text evidence="5">The sequence shown here is derived from an EMBL/GenBank/DDBJ whole genome shotgun (WGS) entry which is preliminary data.</text>
</comment>
<name>A0AAE1PUV4_9EUCA</name>
<evidence type="ECO:0000256" key="3">
    <source>
        <dbReference type="ARBA" id="ARBA00022833"/>
    </source>
</evidence>
<reference evidence="5" key="1">
    <citation type="submission" date="2023-11" db="EMBL/GenBank/DDBJ databases">
        <title>Genome assemblies of two species of porcelain crab, Petrolisthes cinctipes and Petrolisthes manimaculis (Anomura: Porcellanidae).</title>
        <authorList>
            <person name="Angst P."/>
        </authorList>
    </citation>
    <scope>NUCLEOTIDE SEQUENCE</scope>
    <source>
        <strain evidence="5">PB745_02</strain>
        <tissue evidence="5">Gill</tissue>
    </source>
</reference>
<proteinExistence type="predicted"/>
<keyword evidence="1" id="KW-0479">Metal-binding</keyword>
<dbReference type="PANTHER" id="PTHR20956">
    <property type="entry name" value="HEH2P"/>
    <property type="match status" value="1"/>
</dbReference>
<dbReference type="SUPFAM" id="SSF57903">
    <property type="entry name" value="FYVE/PHD zinc finger"/>
    <property type="match status" value="1"/>
</dbReference>
<dbReference type="Gene3D" id="2.20.25.240">
    <property type="match status" value="1"/>
</dbReference>
<dbReference type="Pfam" id="PF04500">
    <property type="entry name" value="FLYWCH"/>
    <property type="match status" value="1"/>
</dbReference>
<dbReference type="AlphaFoldDB" id="A0AAE1PUV4"/>
<evidence type="ECO:0000256" key="1">
    <source>
        <dbReference type="ARBA" id="ARBA00022723"/>
    </source>
</evidence>
<organism evidence="5 6">
    <name type="scientific">Petrolisthes manimaculis</name>
    <dbReference type="NCBI Taxonomy" id="1843537"/>
    <lineage>
        <taxon>Eukaryota</taxon>
        <taxon>Metazoa</taxon>
        <taxon>Ecdysozoa</taxon>
        <taxon>Arthropoda</taxon>
        <taxon>Crustacea</taxon>
        <taxon>Multicrustacea</taxon>
        <taxon>Malacostraca</taxon>
        <taxon>Eumalacostraca</taxon>
        <taxon>Eucarida</taxon>
        <taxon>Decapoda</taxon>
        <taxon>Pleocyemata</taxon>
        <taxon>Anomura</taxon>
        <taxon>Galatheoidea</taxon>
        <taxon>Porcellanidae</taxon>
        <taxon>Petrolisthes</taxon>
    </lineage>
</organism>
<protein>
    <recommendedName>
        <fullName evidence="4">FLYWCH-type domain-containing protein</fullName>
    </recommendedName>
</protein>
<keyword evidence="6" id="KW-1185">Reference proteome</keyword>
<dbReference type="GO" id="GO:0008270">
    <property type="term" value="F:zinc ion binding"/>
    <property type="evidence" value="ECO:0007669"/>
    <property type="project" value="UniProtKB-KW"/>
</dbReference>
<feature type="domain" description="FLYWCH-type" evidence="4">
    <location>
        <begin position="157"/>
        <end position="215"/>
    </location>
</feature>
<evidence type="ECO:0000313" key="6">
    <source>
        <dbReference type="Proteomes" id="UP001292094"/>
    </source>
</evidence>
<keyword evidence="3" id="KW-0862">Zinc</keyword>
<gene>
    <name evidence="5" type="ORF">Pmani_015228</name>
</gene>
<keyword evidence="2" id="KW-0863">Zinc-finger</keyword>
<dbReference type="EMBL" id="JAWZYT010001310">
    <property type="protein sequence ID" value="KAK4313417.1"/>
    <property type="molecule type" value="Genomic_DNA"/>
</dbReference>
<dbReference type="InterPro" id="IPR007588">
    <property type="entry name" value="Znf_FLYWCH"/>
</dbReference>
<evidence type="ECO:0000313" key="5">
    <source>
        <dbReference type="EMBL" id="KAK4313417.1"/>
    </source>
</evidence>
<dbReference type="Proteomes" id="UP001292094">
    <property type="component" value="Unassembled WGS sequence"/>
</dbReference>
<dbReference type="PANTHER" id="PTHR20956:SF12">
    <property type="entry name" value="FLYWCH-TYPE DOMAIN-CONTAINING PROTEIN"/>
    <property type="match status" value="1"/>
</dbReference>
<evidence type="ECO:0000259" key="4">
    <source>
        <dbReference type="Pfam" id="PF04500"/>
    </source>
</evidence>
<evidence type="ECO:0000256" key="2">
    <source>
        <dbReference type="ARBA" id="ARBA00022771"/>
    </source>
</evidence>
<dbReference type="InterPro" id="IPR011011">
    <property type="entry name" value="Znf_FYVE_PHD"/>
</dbReference>
<sequence>MSGFLAYTFTSMYELIGNVNDTSNINATRCCLNLRELLKQRLLSEGNVVEARQEGLHCDGCSRWQHRKCDTGISRVDYWTAVRSGITIDWSCTLCTDAQAPSNISREGESSLEHTLNEEYAISPMELEVSLEDPPLQSEEPATTPVSVSFQIIVEGTKRGHKKLIDSLGYTYNIKSQRSNVTYWQCTVRPKVKPCKATVIQRSDKFVRGTTSHNHPPSPDSALTTKISSKVKKMAVQDLFKPASAIVDEVLLQEMANAPCPSLPNPEYLSRAANRQRQKLRPAEPKDLSFVLDEAHIPTHFLRADVRVHGRRHLIFATDQQLEHVTRAKSWYIDGTFKLCRHPFSQLLTINAFVRSEDYAKQVPLLFVLMSGKKKRDYREIQEVGLQHAYTHDEATFKYLRKLMALPFLPEGEITLMFERLASQATTTQVRTVIEYISRTWINGSVWPPSTWSIFNKSVRTNNDIEGWHNRLNKRAVVACFIAKFKKAFFYDAGYSVVTSVDTNAHFNSNFCTVAQTLIASFNPSMAINYQLMHPHPDITLPPQICYVVPTNPISVFATPDSGCGLDTGAMPPPNAMIEPTSMEVGASGDSVVSDASQDDPSIYDDFCCCDRAHFDDVTDAIREFRDEVNQLNDVNFCTATRPMPSRADDATLENLPDDDFIYKISPPSEMSDKRYFCECRPMIPSQRLEKLKRIFSKASDLVPCLPNEV</sequence>
<accession>A0AAE1PUV4</accession>